<gene>
    <name evidence="1" type="ORF">IAG42_22105</name>
</gene>
<keyword evidence="2" id="KW-1185">Reference proteome</keyword>
<dbReference type="EMBL" id="CP061281">
    <property type="protein sequence ID" value="QNS06008.1"/>
    <property type="molecule type" value="Genomic_DNA"/>
</dbReference>
<dbReference type="RefSeq" id="WP_188338692.1">
    <property type="nucleotide sequence ID" value="NZ_CP061281.1"/>
</dbReference>
<dbReference type="Proteomes" id="UP000516428">
    <property type="component" value="Chromosome"/>
</dbReference>
<organism evidence="1 2">
    <name type="scientific">Streptomyces xanthii</name>
    <dbReference type="NCBI Taxonomy" id="2768069"/>
    <lineage>
        <taxon>Bacteria</taxon>
        <taxon>Bacillati</taxon>
        <taxon>Actinomycetota</taxon>
        <taxon>Actinomycetes</taxon>
        <taxon>Kitasatosporales</taxon>
        <taxon>Streptomycetaceae</taxon>
        <taxon>Streptomyces</taxon>
    </lineage>
</organism>
<dbReference type="AlphaFoldDB" id="A0A7H1BBA3"/>
<proteinExistence type="predicted"/>
<accession>A0A7H1BBA3</accession>
<dbReference type="KEGG" id="sxn:IAG42_22105"/>
<evidence type="ECO:0000313" key="2">
    <source>
        <dbReference type="Proteomes" id="UP000516428"/>
    </source>
</evidence>
<evidence type="ECO:0000313" key="1">
    <source>
        <dbReference type="EMBL" id="QNS06008.1"/>
    </source>
</evidence>
<protein>
    <submittedName>
        <fullName evidence="1">Uncharacterized protein</fullName>
    </submittedName>
</protein>
<sequence>MPTNDLAREELAEHGVHLCPLDSKHVALARPRLLVMYRRGCPSVVFDVDAVDTIHQEVPGTRDTPPSTLEIIRDGSTLEETRRPWTVFRLSEIGTIDTITPTIQQGRYLPVDHVYKALESGHLAVPTIDEALPLRK</sequence>
<name>A0A7H1BBA3_9ACTN</name>
<reference evidence="1 2" key="1">
    <citation type="submission" date="2020-09" db="EMBL/GenBank/DDBJ databases">
        <title>A novel species.</title>
        <authorList>
            <person name="Gao J."/>
        </authorList>
    </citation>
    <scope>NUCLEOTIDE SEQUENCE [LARGE SCALE GENOMIC DNA]</scope>
    <source>
        <strain evidence="1 2">CRXT-Y-14</strain>
    </source>
</reference>